<dbReference type="Gene3D" id="3.10.129.10">
    <property type="entry name" value="Hotdog Thioesterase"/>
    <property type="match status" value="1"/>
</dbReference>
<dbReference type="InterPro" id="IPR010084">
    <property type="entry name" value="FabZ"/>
</dbReference>
<evidence type="ECO:0000256" key="4">
    <source>
        <dbReference type="ARBA" id="ARBA00022516"/>
    </source>
</evidence>
<dbReference type="Pfam" id="PF07977">
    <property type="entry name" value="FabA"/>
    <property type="match status" value="1"/>
</dbReference>
<dbReference type="RefSeq" id="WP_304375993.1">
    <property type="nucleotide sequence ID" value="NZ_JAUOZU010000006.1"/>
</dbReference>
<dbReference type="NCBIfam" id="NF000582">
    <property type="entry name" value="PRK00006.1"/>
    <property type="match status" value="1"/>
</dbReference>
<evidence type="ECO:0000256" key="3">
    <source>
        <dbReference type="ARBA" id="ARBA00022490"/>
    </source>
</evidence>
<dbReference type="EMBL" id="JAUOZU010000006">
    <property type="protein sequence ID" value="MDO6964080.1"/>
    <property type="molecule type" value="Genomic_DNA"/>
</dbReference>
<reference evidence="10" key="1">
    <citation type="journal article" date="2015" name="Int. J. Syst. Evol. Microbiol.">
        <title>Rhizobium alvei sp. nov., isolated from a freshwater river.</title>
        <authorList>
            <person name="Sheu S.Y."/>
            <person name="Huang H.W."/>
            <person name="Young C.C."/>
            <person name="Chen W.M."/>
        </authorList>
    </citation>
    <scope>NUCLEOTIDE SEQUENCE</scope>
    <source>
        <strain evidence="10">TNR-22</strain>
    </source>
</reference>
<keyword evidence="7 9" id="KW-0456">Lyase</keyword>
<proteinExistence type="inferred from homology"/>
<dbReference type="HAMAP" id="MF_00406">
    <property type="entry name" value="FabZ"/>
    <property type="match status" value="1"/>
</dbReference>
<keyword evidence="5 9" id="KW-0441">Lipid A biosynthesis</keyword>
<sequence>MAEGEKTSLDSVDILEIMRLLPHRYPFLLVDKIIEIDGDNSAIGIKNVTINEPHFTGHFPEKPIMPGVLLIEAMAQTAGAICARFMGGEEKLVYFMTIDNARFRKPVVPGDRVEFHVTKQKQRGSIWKFHCDALVDGQLVAEADVGAMMTAKDK</sequence>
<comment type="function">
    <text evidence="8 9">Involved in unsaturated fatty acids biosynthesis. Catalyzes the dehydration of short chain beta-hydroxyacyl-ACPs and long chain saturated and unsaturated beta-hydroxyacyl-ACPs.</text>
</comment>
<dbReference type="PANTHER" id="PTHR30272:SF1">
    <property type="entry name" value="3-HYDROXYACYL-[ACYL-CARRIER-PROTEIN] DEHYDRATASE"/>
    <property type="match status" value="1"/>
</dbReference>
<comment type="caution">
    <text evidence="10">The sequence shown here is derived from an EMBL/GenBank/DDBJ whole genome shotgun (WGS) entry which is preliminary data.</text>
</comment>
<gene>
    <name evidence="9 10" type="primary">fabZ</name>
    <name evidence="10" type="ORF">Q4481_08940</name>
</gene>
<comment type="catalytic activity">
    <reaction evidence="9">
        <text>a (3R)-hydroxyacyl-[ACP] = a (2E)-enoyl-[ACP] + H2O</text>
        <dbReference type="Rhea" id="RHEA:13097"/>
        <dbReference type="Rhea" id="RHEA-COMP:9925"/>
        <dbReference type="Rhea" id="RHEA-COMP:9945"/>
        <dbReference type="ChEBI" id="CHEBI:15377"/>
        <dbReference type="ChEBI" id="CHEBI:78784"/>
        <dbReference type="ChEBI" id="CHEBI:78827"/>
        <dbReference type="EC" id="4.2.1.59"/>
    </reaction>
</comment>
<evidence type="ECO:0000256" key="6">
    <source>
        <dbReference type="ARBA" id="ARBA00023098"/>
    </source>
</evidence>
<accession>A0ABT8YK77</accession>
<dbReference type="EC" id="4.2.1.59" evidence="9"/>
<dbReference type="CDD" id="cd01288">
    <property type="entry name" value="FabZ"/>
    <property type="match status" value="1"/>
</dbReference>
<evidence type="ECO:0000313" key="10">
    <source>
        <dbReference type="EMBL" id="MDO6964080.1"/>
    </source>
</evidence>
<evidence type="ECO:0000256" key="1">
    <source>
        <dbReference type="ARBA" id="ARBA00004496"/>
    </source>
</evidence>
<dbReference type="SUPFAM" id="SSF54637">
    <property type="entry name" value="Thioesterase/thiol ester dehydrase-isomerase"/>
    <property type="match status" value="1"/>
</dbReference>
<comment type="subcellular location">
    <subcellularLocation>
        <location evidence="1 9">Cytoplasm</location>
    </subcellularLocation>
</comment>
<dbReference type="InterPro" id="IPR013114">
    <property type="entry name" value="FabA_FabZ"/>
</dbReference>
<keyword evidence="6 9" id="KW-0443">Lipid metabolism</keyword>
<comment type="similarity">
    <text evidence="2 9">Belongs to the thioester dehydratase family. FabZ subfamily.</text>
</comment>
<reference evidence="10" key="2">
    <citation type="submission" date="2023-07" db="EMBL/GenBank/DDBJ databases">
        <authorList>
            <person name="Shen H."/>
        </authorList>
    </citation>
    <scope>NUCLEOTIDE SEQUENCE</scope>
    <source>
        <strain evidence="10">TNR-22</strain>
    </source>
</reference>
<dbReference type="GO" id="GO:0019171">
    <property type="term" value="F:(3R)-hydroxyacyl-[acyl-carrier-protein] dehydratase activity"/>
    <property type="evidence" value="ECO:0007669"/>
    <property type="project" value="UniProtKB-EC"/>
</dbReference>
<feature type="active site" evidence="9">
    <location>
        <position position="58"/>
    </location>
</feature>
<dbReference type="Proteomes" id="UP001174932">
    <property type="component" value="Unassembled WGS sequence"/>
</dbReference>
<dbReference type="InterPro" id="IPR029069">
    <property type="entry name" value="HotDog_dom_sf"/>
</dbReference>
<evidence type="ECO:0000256" key="7">
    <source>
        <dbReference type="ARBA" id="ARBA00023239"/>
    </source>
</evidence>
<keyword evidence="11" id="KW-1185">Reference proteome</keyword>
<dbReference type="PANTHER" id="PTHR30272">
    <property type="entry name" value="3-HYDROXYACYL-[ACYL-CARRIER-PROTEIN] DEHYDRATASE"/>
    <property type="match status" value="1"/>
</dbReference>
<name>A0ABT8YK77_9HYPH</name>
<evidence type="ECO:0000313" key="11">
    <source>
        <dbReference type="Proteomes" id="UP001174932"/>
    </source>
</evidence>
<keyword evidence="4 9" id="KW-0444">Lipid biosynthesis</keyword>
<organism evidence="10 11">
    <name type="scientific">Rhizobium alvei</name>
    <dbReference type="NCBI Taxonomy" id="1132659"/>
    <lineage>
        <taxon>Bacteria</taxon>
        <taxon>Pseudomonadati</taxon>
        <taxon>Pseudomonadota</taxon>
        <taxon>Alphaproteobacteria</taxon>
        <taxon>Hyphomicrobiales</taxon>
        <taxon>Rhizobiaceae</taxon>
        <taxon>Rhizobium/Agrobacterium group</taxon>
        <taxon>Rhizobium</taxon>
    </lineage>
</organism>
<evidence type="ECO:0000256" key="2">
    <source>
        <dbReference type="ARBA" id="ARBA00009174"/>
    </source>
</evidence>
<keyword evidence="3 9" id="KW-0963">Cytoplasm</keyword>
<evidence type="ECO:0000256" key="8">
    <source>
        <dbReference type="ARBA" id="ARBA00025049"/>
    </source>
</evidence>
<evidence type="ECO:0000256" key="9">
    <source>
        <dbReference type="HAMAP-Rule" id="MF_00406"/>
    </source>
</evidence>
<evidence type="ECO:0000256" key="5">
    <source>
        <dbReference type="ARBA" id="ARBA00022556"/>
    </source>
</evidence>
<protein>
    <recommendedName>
        <fullName evidence="9">3-hydroxyacyl-[acyl-carrier-protein] dehydratase FabZ</fullName>
        <ecNumber evidence="9">4.2.1.59</ecNumber>
    </recommendedName>
    <alternativeName>
        <fullName evidence="9">(3R)-hydroxymyristoyl-[acyl-carrier-protein] dehydratase</fullName>
        <shortName evidence="9">(3R)-hydroxymyristoyl-ACP dehydrase</shortName>
    </alternativeName>
    <alternativeName>
        <fullName evidence="9">Beta-hydroxyacyl-ACP dehydratase</fullName>
    </alternativeName>
</protein>
<dbReference type="NCBIfam" id="TIGR01750">
    <property type="entry name" value="fabZ"/>
    <property type="match status" value="1"/>
</dbReference>